<dbReference type="SUPFAM" id="SSF47090">
    <property type="entry name" value="PGBD-like"/>
    <property type="match status" value="2"/>
</dbReference>
<evidence type="ECO:0000313" key="2">
    <source>
        <dbReference type="EMBL" id="MBW4548870.1"/>
    </source>
</evidence>
<sequence length="206" mass="21945">METLAYTHLTAIYEEPTDLKTLDFELKLFKNLNRSKLPAKASMRFLSLTLALIVMGISSSAFALERGNSGSQVSTLQRNLTIAGYYNGPVTGFYGSLTQDAVTRFQRANGLTPDGIAGSRTLASLEGRGGPITGGGFSNVTLKRGNSGTSITRLQQALTNYGYYNGPITGYFGKLTESAVIKFQRANGLVADGIVGQRTKAALAAD</sequence>
<reference evidence="2" key="1">
    <citation type="submission" date="2021-05" db="EMBL/GenBank/DDBJ databases">
        <authorList>
            <person name="Pietrasiak N."/>
            <person name="Ward R."/>
            <person name="Stajich J.E."/>
            <person name="Kurbessoian T."/>
        </authorList>
    </citation>
    <scope>NUCLEOTIDE SEQUENCE</scope>
    <source>
        <strain evidence="2">CPER-KK1</strain>
    </source>
</reference>
<dbReference type="Proteomes" id="UP000753908">
    <property type="component" value="Unassembled WGS sequence"/>
</dbReference>
<reference evidence="2" key="2">
    <citation type="journal article" date="2022" name="Microbiol. Resour. Announc.">
        <title>Metagenome Sequencing to Explore Phylogenomics of Terrestrial Cyanobacteria.</title>
        <authorList>
            <person name="Ward R.D."/>
            <person name="Stajich J.E."/>
            <person name="Johansen J.R."/>
            <person name="Huntemann M."/>
            <person name="Clum A."/>
            <person name="Foster B."/>
            <person name="Foster B."/>
            <person name="Roux S."/>
            <person name="Palaniappan K."/>
            <person name="Varghese N."/>
            <person name="Mukherjee S."/>
            <person name="Reddy T.B.K."/>
            <person name="Daum C."/>
            <person name="Copeland A."/>
            <person name="Chen I.A."/>
            <person name="Ivanova N.N."/>
            <person name="Kyrpides N.C."/>
            <person name="Shapiro N."/>
            <person name="Eloe-Fadrosh E.A."/>
            <person name="Pietrasiak N."/>
        </authorList>
    </citation>
    <scope>NUCLEOTIDE SEQUENCE</scope>
    <source>
        <strain evidence="2">CPER-KK1</strain>
    </source>
</reference>
<evidence type="ECO:0000259" key="1">
    <source>
        <dbReference type="Pfam" id="PF01471"/>
    </source>
</evidence>
<dbReference type="InterPro" id="IPR036365">
    <property type="entry name" value="PGBD-like_sf"/>
</dbReference>
<dbReference type="AlphaFoldDB" id="A0A951PRR5"/>
<name>A0A951PRR5_9CYAN</name>
<dbReference type="Pfam" id="PF01471">
    <property type="entry name" value="PG_binding_1"/>
    <property type="match status" value="2"/>
</dbReference>
<proteinExistence type="predicted"/>
<dbReference type="Gene3D" id="1.10.101.10">
    <property type="entry name" value="PGBD-like superfamily/PGBD"/>
    <property type="match status" value="2"/>
</dbReference>
<gene>
    <name evidence="2" type="ORF">KME25_31370</name>
</gene>
<feature type="domain" description="Peptidoglycan binding-like" evidence="1">
    <location>
        <begin position="69"/>
        <end position="125"/>
    </location>
</feature>
<evidence type="ECO:0000313" key="3">
    <source>
        <dbReference type="Proteomes" id="UP000753908"/>
    </source>
</evidence>
<dbReference type="InterPro" id="IPR036366">
    <property type="entry name" value="PGBDSf"/>
</dbReference>
<feature type="domain" description="Peptidoglycan binding-like" evidence="1">
    <location>
        <begin position="148"/>
        <end position="203"/>
    </location>
</feature>
<protein>
    <submittedName>
        <fullName evidence="2">Peptidoglycan-binding protein</fullName>
    </submittedName>
</protein>
<accession>A0A951PRR5</accession>
<organism evidence="2 3">
    <name type="scientific">Symplocastrum torsivum CPER-KK1</name>
    <dbReference type="NCBI Taxonomy" id="450513"/>
    <lineage>
        <taxon>Bacteria</taxon>
        <taxon>Bacillati</taxon>
        <taxon>Cyanobacteriota</taxon>
        <taxon>Cyanophyceae</taxon>
        <taxon>Oscillatoriophycideae</taxon>
        <taxon>Oscillatoriales</taxon>
        <taxon>Microcoleaceae</taxon>
        <taxon>Symplocastrum</taxon>
    </lineage>
</organism>
<dbReference type="EMBL" id="JAHHIF010000074">
    <property type="protein sequence ID" value="MBW4548870.1"/>
    <property type="molecule type" value="Genomic_DNA"/>
</dbReference>
<dbReference type="InterPro" id="IPR002477">
    <property type="entry name" value="Peptidoglycan-bd-like"/>
</dbReference>
<comment type="caution">
    <text evidence="2">The sequence shown here is derived from an EMBL/GenBank/DDBJ whole genome shotgun (WGS) entry which is preliminary data.</text>
</comment>